<keyword evidence="10" id="KW-1185">Reference proteome</keyword>
<dbReference type="GO" id="GO:0031012">
    <property type="term" value="C:extracellular matrix"/>
    <property type="evidence" value="ECO:0007669"/>
    <property type="project" value="TreeGrafter"/>
</dbReference>
<comment type="subcellular location">
    <subcellularLocation>
        <location evidence="1">Secreted</location>
    </subcellularLocation>
</comment>
<dbReference type="InterPro" id="IPR058755">
    <property type="entry name" value="Fn1-VW_OTOGL"/>
</dbReference>
<evidence type="ECO:0000256" key="5">
    <source>
        <dbReference type="ARBA" id="ARBA00061260"/>
    </source>
</evidence>
<evidence type="ECO:0000259" key="7">
    <source>
        <dbReference type="PROSITE" id="PS01225"/>
    </source>
</evidence>
<feature type="domain" description="CTCK" evidence="7">
    <location>
        <begin position="772"/>
        <end position="857"/>
    </location>
</feature>
<evidence type="ECO:0000256" key="1">
    <source>
        <dbReference type="ARBA" id="ARBA00004613"/>
    </source>
</evidence>
<dbReference type="SMART" id="SM00216">
    <property type="entry name" value="VWD"/>
    <property type="match status" value="1"/>
</dbReference>
<dbReference type="SMART" id="SM00832">
    <property type="entry name" value="C8"/>
    <property type="match status" value="1"/>
</dbReference>
<comment type="caution">
    <text evidence="9">The sequence shown here is derived from an EMBL/GenBank/DDBJ whole genome shotgun (WGS) entry which is preliminary data.</text>
</comment>
<dbReference type="Pfam" id="PF08742">
    <property type="entry name" value="C8"/>
    <property type="match status" value="1"/>
</dbReference>
<dbReference type="Pfam" id="PF00094">
    <property type="entry name" value="VWD"/>
    <property type="match status" value="1"/>
</dbReference>
<reference evidence="9" key="1">
    <citation type="journal article" date="2022" name="bioRxiv">
        <title>Sequencing and chromosome-scale assembly of the giantPleurodeles waltlgenome.</title>
        <authorList>
            <person name="Brown T."/>
            <person name="Elewa A."/>
            <person name="Iarovenko S."/>
            <person name="Subramanian E."/>
            <person name="Araus A.J."/>
            <person name="Petzold A."/>
            <person name="Susuki M."/>
            <person name="Suzuki K.-i.T."/>
            <person name="Hayashi T."/>
            <person name="Toyoda A."/>
            <person name="Oliveira C."/>
            <person name="Osipova E."/>
            <person name="Leigh N.D."/>
            <person name="Simon A."/>
            <person name="Yun M.H."/>
        </authorList>
    </citation>
    <scope>NUCLEOTIDE SEQUENCE</scope>
    <source>
        <strain evidence="9">20211129_DDA</strain>
        <tissue evidence="9">Liver</tissue>
    </source>
</reference>
<accession>A0AAV7TK97</accession>
<dbReference type="PANTHER" id="PTHR11339">
    <property type="entry name" value="EXTRACELLULAR MATRIX GLYCOPROTEIN RELATED"/>
    <property type="match status" value="1"/>
</dbReference>
<evidence type="ECO:0000259" key="8">
    <source>
        <dbReference type="PROSITE" id="PS51233"/>
    </source>
</evidence>
<evidence type="ECO:0000256" key="4">
    <source>
        <dbReference type="ARBA" id="ARBA00023180"/>
    </source>
</evidence>
<dbReference type="InterPro" id="IPR036084">
    <property type="entry name" value="Ser_inhib-like_sf"/>
</dbReference>
<dbReference type="Pfam" id="PF25960">
    <property type="entry name" value="Fn1-VW_OTOGL"/>
    <property type="match status" value="1"/>
</dbReference>
<protein>
    <recommendedName>
        <fullName evidence="11">Otogelin-like protein</fullName>
    </recommendedName>
</protein>
<dbReference type="AlphaFoldDB" id="A0AAV7TK97"/>
<gene>
    <name evidence="9" type="ORF">NDU88_002349</name>
</gene>
<evidence type="ECO:0008006" key="11">
    <source>
        <dbReference type="Google" id="ProtNLM"/>
    </source>
</evidence>
<evidence type="ECO:0000313" key="9">
    <source>
        <dbReference type="EMBL" id="KAJ1177085.1"/>
    </source>
</evidence>
<dbReference type="GO" id="GO:0005615">
    <property type="term" value="C:extracellular space"/>
    <property type="evidence" value="ECO:0007669"/>
    <property type="project" value="TreeGrafter"/>
</dbReference>
<evidence type="ECO:0000256" key="6">
    <source>
        <dbReference type="PROSITE-ProRule" id="PRU00039"/>
    </source>
</evidence>
<feature type="domain" description="VWFD" evidence="8">
    <location>
        <begin position="32"/>
        <end position="213"/>
    </location>
</feature>
<evidence type="ECO:0000313" key="10">
    <source>
        <dbReference type="Proteomes" id="UP001066276"/>
    </source>
</evidence>
<dbReference type="PANTHER" id="PTHR11339:SF228">
    <property type="entry name" value="OTOGELIN"/>
    <property type="match status" value="1"/>
</dbReference>
<dbReference type="EMBL" id="JANPWB010000006">
    <property type="protein sequence ID" value="KAJ1177085.1"/>
    <property type="molecule type" value="Genomic_DNA"/>
</dbReference>
<dbReference type="InterPro" id="IPR006207">
    <property type="entry name" value="Cys_knot_C"/>
</dbReference>
<keyword evidence="2" id="KW-0964">Secreted</keyword>
<dbReference type="InterPro" id="IPR014853">
    <property type="entry name" value="VWF/SSPO/ZAN-like_Cys-rich_dom"/>
</dbReference>
<dbReference type="InterPro" id="IPR001846">
    <property type="entry name" value="VWF_type-D"/>
</dbReference>
<evidence type="ECO:0000256" key="2">
    <source>
        <dbReference type="ARBA" id="ARBA00022525"/>
    </source>
</evidence>
<dbReference type="InterPro" id="IPR050780">
    <property type="entry name" value="Mucin_vWF_Thrombospondin_sf"/>
</dbReference>
<comment type="caution">
    <text evidence="6">Lacks conserved residue(s) required for the propagation of feature annotation.</text>
</comment>
<evidence type="ECO:0000256" key="3">
    <source>
        <dbReference type="ARBA" id="ARBA00023157"/>
    </source>
</evidence>
<feature type="disulfide bond" evidence="6">
    <location>
        <begin position="786"/>
        <end position="835"/>
    </location>
</feature>
<dbReference type="PROSITE" id="PS51233">
    <property type="entry name" value="VWFD"/>
    <property type="match status" value="1"/>
</dbReference>
<dbReference type="Gene3D" id="2.10.25.10">
    <property type="entry name" value="Laminin"/>
    <property type="match status" value="1"/>
</dbReference>
<dbReference type="SUPFAM" id="SSF57567">
    <property type="entry name" value="Serine protease inhibitors"/>
    <property type="match status" value="1"/>
</dbReference>
<organism evidence="9 10">
    <name type="scientific">Pleurodeles waltl</name>
    <name type="common">Iberian ribbed newt</name>
    <dbReference type="NCBI Taxonomy" id="8319"/>
    <lineage>
        <taxon>Eukaryota</taxon>
        <taxon>Metazoa</taxon>
        <taxon>Chordata</taxon>
        <taxon>Craniata</taxon>
        <taxon>Vertebrata</taxon>
        <taxon>Euteleostomi</taxon>
        <taxon>Amphibia</taxon>
        <taxon>Batrachia</taxon>
        <taxon>Caudata</taxon>
        <taxon>Salamandroidea</taxon>
        <taxon>Salamandridae</taxon>
        <taxon>Pleurodelinae</taxon>
        <taxon>Pleurodeles</taxon>
    </lineage>
</organism>
<keyword evidence="4" id="KW-0325">Glycoprotein</keyword>
<keyword evidence="3 6" id="KW-1015">Disulfide bond</keyword>
<dbReference type="Proteomes" id="UP001066276">
    <property type="component" value="Chromosome 3_2"/>
</dbReference>
<sequence>MILSSSGEEYLGRPTGIVQFTGYKSFDEVFGGRCSIFSDLSFVTFDGNHMALFKEASYIINQNENETITIQVLDCLNANMGNVNSTTLCLALLNLTHSSNQIIIDRLQRRITVNSRFAWPTVRQHGYKIVDTGNMYVIDTPTNVKIQWFHSTGIMIIESNLTSKPTGIGLCGLCDGNLTNDLVLPNGNVLSPMDDPTSFLDSWLLPHTLKYAGKERHRDGNCSVEDCAECLIMLAQPAFSGCHSYVPPESFCELWVQDAEYVRNPCIALSAYASMCHKFNICIEWRNANFCPFLCPEHYTYHSCLSSCEVPRTCQNNDFGSQDTEPCSVLTEGCICGEGNVLHRSYSTHCIPEEKCACTDNFGNPRGVGDIWRTSHGGCCMQKCVDTDTVVPVEYSCADIQEVDCQRYGEMPIIVHDNETCCPQKVCVCNRTICETLVPECKSLEKLVTYYQEDSCCPNYTCECDPKKCEVTEPIQNCREDQTLIAAHVEDTCCISYICACGACSDHIPKCQEGELLTVDGNVTDKCCPTYQCVCETHRCPELHCNLGMSLVETWNPEKCCPSRTCECDCDKIPKPECKLGEKLKLDEQFINSSENTCNCPRYKCVRDKVCLCNERGILRPGQSIVEHTRDGICHSSYCTSKIDSATKYHQLNVTLVNCGAKCAANQVYEPPKDVSTCCGRCRNVSCLHPLLNGTLASHRPGDSWISNCVREDATTAAAAEEHALIWGLQARTWKASVIAWAWHPNRHPAQPGNGNWEQQQAPRGKEDGKFCKKVTVRMTIRKNDCRSNTPVNIVSCDGKCPSASIYNYNINTYARFCKCCRELGLQRRVVQLYCSSNSTWVNYTIQEPTDCSCQWS</sequence>
<dbReference type="SMART" id="SM00041">
    <property type="entry name" value="CT"/>
    <property type="match status" value="1"/>
</dbReference>
<dbReference type="PROSITE" id="PS01225">
    <property type="entry name" value="CTCK_2"/>
    <property type="match status" value="1"/>
</dbReference>
<comment type="similarity">
    <text evidence="5">Belongs to the otogelin family.</text>
</comment>
<name>A0AAV7TK97_PLEWA</name>
<proteinExistence type="inferred from homology"/>
<dbReference type="CDD" id="cd19941">
    <property type="entry name" value="TIL"/>
    <property type="match status" value="1"/>
</dbReference>